<dbReference type="Pfam" id="PF04891">
    <property type="entry name" value="NifQ"/>
    <property type="match status" value="1"/>
</dbReference>
<dbReference type="OrthoDB" id="192277at2"/>
<evidence type="ECO:0000313" key="1">
    <source>
        <dbReference type="EMBL" id="SEI39915.1"/>
    </source>
</evidence>
<sequence>MASAVAFQEAIPPAVRQDGANRLWLEQIVRSQRGGLSCLPFQLGLDEQSYAELIRTYFPALATQTSAGQGSLAHECSELREDLLEMRRDEWEELRDLLLGSRRGNAPEEVWIASIVAAACLGGDHLWRDLGLESRQQLHDLLTHNFPSLAARNVRNMMRWKKFFYKQLCEQEGGYVCRSPSCEQCPTYHDCFGEEV</sequence>
<dbReference type="GO" id="GO:0030151">
    <property type="term" value="F:molybdenum ion binding"/>
    <property type="evidence" value="ECO:0007669"/>
    <property type="project" value="InterPro"/>
</dbReference>
<organism evidence="1 2">
    <name type="scientific">Azotobacter beijerinckii</name>
    <dbReference type="NCBI Taxonomy" id="170623"/>
    <lineage>
        <taxon>Bacteria</taxon>
        <taxon>Pseudomonadati</taxon>
        <taxon>Pseudomonadota</taxon>
        <taxon>Gammaproteobacteria</taxon>
        <taxon>Pseudomonadales</taxon>
        <taxon>Pseudomonadaceae</taxon>
        <taxon>Azotobacter</taxon>
    </lineage>
</organism>
<dbReference type="Proteomes" id="UP000199250">
    <property type="component" value="Unassembled WGS sequence"/>
</dbReference>
<proteinExistence type="predicted"/>
<protein>
    <submittedName>
        <fullName evidence="1">Nitrogen fixation protein NifQ</fullName>
    </submittedName>
</protein>
<dbReference type="InterPro" id="IPR006975">
    <property type="entry name" value="NifQ"/>
</dbReference>
<dbReference type="RefSeq" id="WP_090728968.1">
    <property type="nucleotide sequence ID" value="NZ_FNYQ01000001.1"/>
</dbReference>
<dbReference type="GO" id="GO:0009399">
    <property type="term" value="P:nitrogen fixation"/>
    <property type="evidence" value="ECO:0007669"/>
    <property type="project" value="InterPro"/>
</dbReference>
<dbReference type="EMBL" id="FNYQ01000001">
    <property type="protein sequence ID" value="SEI39915.1"/>
    <property type="molecule type" value="Genomic_DNA"/>
</dbReference>
<evidence type="ECO:0000313" key="2">
    <source>
        <dbReference type="Proteomes" id="UP000199250"/>
    </source>
</evidence>
<gene>
    <name evidence="1" type="ORF">SAMN04244572_00029</name>
</gene>
<dbReference type="AlphaFoldDB" id="A0A1H6QKT0"/>
<reference evidence="1 2" key="1">
    <citation type="submission" date="2016-10" db="EMBL/GenBank/DDBJ databases">
        <authorList>
            <person name="de Groot N.N."/>
        </authorList>
    </citation>
    <scope>NUCLEOTIDE SEQUENCE [LARGE SCALE GENOMIC DNA]</scope>
    <source>
        <strain evidence="1 2">DSM 373</strain>
    </source>
</reference>
<accession>A0A1H6QKT0</accession>
<name>A0A1H6QKT0_9GAMM</name>